<sequence length="135" mass="16044">MTVKILIRLTWIVCAALLASVVWLLQPVKIMDVHKQDGITTVLVEHFPVWRWWQKAWFTAHQVELEKRYSVPVKEQDGSWSIFFMGWQGGYRKDSLTDEDSDLLCFDDMNTDVNCIRKEPLLWVSYTPQNKLHFW</sequence>
<keyword evidence="3" id="KW-1185">Reference proteome</keyword>
<evidence type="ECO:0000313" key="2">
    <source>
        <dbReference type="EMBL" id="PSN08558.1"/>
    </source>
</evidence>
<keyword evidence="1" id="KW-0812">Transmembrane</keyword>
<evidence type="ECO:0008006" key="4">
    <source>
        <dbReference type="Google" id="ProtNLM"/>
    </source>
</evidence>
<dbReference type="Proteomes" id="UP000240212">
    <property type="component" value="Unassembled WGS sequence"/>
</dbReference>
<keyword evidence="1" id="KW-1133">Transmembrane helix</keyword>
<evidence type="ECO:0000256" key="1">
    <source>
        <dbReference type="SAM" id="Phobius"/>
    </source>
</evidence>
<reference evidence="2 3" key="1">
    <citation type="submission" date="2018-03" db="EMBL/GenBank/DDBJ databases">
        <title>Draft genome sequence of the first documented clinical Siccibacter turicensis isolate in Austria.</title>
        <authorList>
            <person name="Lepuschitz S."/>
            <person name="Pekard-Amenitsch S."/>
            <person name="Haunold R."/>
            <person name="Schill S."/>
            <person name="Mach R."/>
            <person name="Allerberger F."/>
            <person name="Ruppitsch W."/>
            <person name="Forsythe S.J."/>
        </authorList>
    </citation>
    <scope>NUCLEOTIDE SEQUENCE [LARGE SCALE GENOMIC DNA]</scope>
    <source>
        <strain evidence="2 3">6100069499-17</strain>
    </source>
</reference>
<comment type="caution">
    <text evidence="2">The sequence shown here is derived from an EMBL/GenBank/DDBJ whole genome shotgun (WGS) entry which is preliminary data.</text>
</comment>
<dbReference type="AlphaFoldDB" id="A0A2P8VNC3"/>
<dbReference type="Pfam" id="PF06092">
    <property type="entry name" value="DUF943"/>
    <property type="match status" value="1"/>
</dbReference>
<name>A0A2P8VNC3_9ENTR</name>
<dbReference type="EMBL" id="PYEP01000002">
    <property type="protein sequence ID" value="PSN08558.1"/>
    <property type="molecule type" value="Genomic_DNA"/>
</dbReference>
<dbReference type="InterPro" id="IPR010351">
    <property type="entry name" value="DUF943"/>
</dbReference>
<dbReference type="OrthoDB" id="5873202at2"/>
<evidence type="ECO:0000313" key="3">
    <source>
        <dbReference type="Proteomes" id="UP000240212"/>
    </source>
</evidence>
<feature type="transmembrane region" description="Helical" evidence="1">
    <location>
        <begin position="6"/>
        <end position="25"/>
    </location>
</feature>
<keyword evidence="1" id="KW-0472">Membrane</keyword>
<proteinExistence type="predicted"/>
<protein>
    <recommendedName>
        <fullName evidence="4">DUF943 domain-containing protein</fullName>
    </recommendedName>
</protein>
<organism evidence="2 3">
    <name type="scientific">Siccibacter turicensis</name>
    <dbReference type="NCBI Taxonomy" id="357233"/>
    <lineage>
        <taxon>Bacteria</taxon>
        <taxon>Pseudomonadati</taxon>
        <taxon>Pseudomonadota</taxon>
        <taxon>Gammaproteobacteria</taxon>
        <taxon>Enterobacterales</taxon>
        <taxon>Enterobacteriaceae</taxon>
        <taxon>Siccibacter</taxon>
    </lineage>
</organism>
<accession>A0A2P8VNC3</accession>
<gene>
    <name evidence="2" type="ORF">C7G83_04110</name>
</gene>